<dbReference type="EMBL" id="CAADFM010000041">
    <property type="protein sequence ID" value="VFK10646.1"/>
    <property type="molecule type" value="Genomic_DNA"/>
</dbReference>
<gene>
    <name evidence="1" type="ORF">BECKLPF1236A_GA0070988_1004117</name>
    <name evidence="2" type="ORF">BECKLPF1236C_GA0070990_1003819</name>
</gene>
<name>A0A450W185_9GAMM</name>
<protein>
    <recommendedName>
        <fullName evidence="3">DUF2170 domain-containing protein</fullName>
    </recommendedName>
</protein>
<dbReference type="InterPro" id="IPR019231">
    <property type="entry name" value="DUF2170"/>
</dbReference>
<proteinExistence type="predicted"/>
<evidence type="ECO:0000313" key="2">
    <source>
        <dbReference type="EMBL" id="VFK26749.1"/>
    </source>
</evidence>
<dbReference type="EMBL" id="CAADFP010000038">
    <property type="protein sequence ID" value="VFK26749.1"/>
    <property type="molecule type" value="Genomic_DNA"/>
</dbReference>
<dbReference type="AlphaFoldDB" id="A0A450W185"/>
<reference evidence="1" key="1">
    <citation type="submission" date="2019-02" db="EMBL/GenBank/DDBJ databases">
        <authorList>
            <person name="Gruber-Vodicka R. H."/>
            <person name="Seah K. B. B."/>
        </authorList>
    </citation>
    <scope>NUCLEOTIDE SEQUENCE</scope>
    <source>
        <strain evidence="1">BECK_S312</strain>
        <strain evidence="2">BECK_S426</strain>
    </source>
</reference>
<accession>A0A450W185</accession>
<evidence type="ECO:0000313" key="1">
    <source>
        <dbReference type="EMBL" id="VFK10646.1"/>
    </source>
</evidence>
<organism evidence="1">
    <name type="scientific">Candidatus Kentrum sp. LPFa</name>
    <dbReference type="NCBI Taxonomy" id="2126335"/>
    <lineage>
        <taxon>Bacteria</taxon>
        <taxon>Pseudomonadati</taxon>
        <taxon>Pseudomonadota</taxon>
        <taxon>Gammaproteobacteria</taxon>
        <taxon>Candidatus Kentrum</taxon>
    </lineage>
</organism>
<evidence type="ECO:0008006" key="3">
    <source>
        <dbReference type="Google" id="ProtNLM"/>
    </source>
</evidence>
<sequence>MANEKLATLVEGLDGAVTADGTALVAQIVEGEIPLIQVTVEDREEFPIYLTVDDDQILCATYLWKENEIDTAKRAELLEYMLTMNLPMPLSSFGKVGDQYLIFGAMAVDSRMEDIRHEIRVLSDNTLSAVETMGEYLAHAA</sequence>
<dbReference type="Pfam" id="PF09938">
    <property type="entry name" value="DUF2170"/>
    <property type="match status" value="1"/>
</dbReference>